<proteinExistence type="predicted"/>
<dbReference type="Pfam" id="PF00300">
    <property type="entry name" value="His_Phos_1"/>
    <property type="match status" value="1"/>
</dbReference>
<evidence type="ECO:0000313" key="3">
    <source>
        <dbReference type="Proteomes" id="UP001580928"/>
    </source>
</evidence>
<dbReference type="PROSITE" id="PS00175">
    <property type="entry name" value="PG_MUTASE"/>
    <property type="match status" value="1"/>
</dbReference>
<dbReference type="InterPro" id="IPR001345">
    <property type="entry name" value="PG/BPGM_mutase_AS"/>
</dbReference>
<evidence type="ECO:0000256" key="1">
    <source>
        <dbReference type="ARBA" id="ARBA00022801"/>
    </source>
</evidence>
<organism evidence="2 3">
    <name type="scientific">Albibacterium profundi</name>
    <dbReference type="NCBI Taxonomy" id="3134906"/>
    <lineage>
        <taxon>Bacteria</taxon>
        <taxon>Pseudomonadati</taxon>
        <taxon>Bacteroidota</taxon>
        <taxon>Sphingobacteriia</taxon>
        <taxon>Sphingobacteriales</taxon>
        <taxon>Sphingobacteriaceae</taxon>
        <taxon>Albibacterium</taxon>
    </lineage>
</organism>
<dbReference type="EC" id="3.1.3.-" evidence="2"/>
<name>A0ABV5CGL3_9SPHI</name>
<dbReference type="RefSeq" id="WP_375558226.1">
    <property type="nucleotide sequence ID" value="NZ_JBBVGT010000003.1"/>
</dbReference>
<dbReference type="PIRSF" id="PIRSF000709">
    <property type="entry name" value="6PFK_2-Ptase"/>
    <property type="match status" value="1"/>
</dbReference>
<dbReference type="InterPro" id="IPR029033">
    <property type="entry name" value="His_PPase_superfam"/>
</dbReference>
<dbReference type="PANTHER" id="PTHR46517:SF1">
    <property type="entry name" value="FRUCTOSE-2,6-BISPHOSPHATASE TIGAR"/>
    <property type="match status" value="1"/>
</dbReference>
<comment type="caution">
    <text evidence="2">The sequence shown here is derived from an EMBL/GenBank/DDBJ whole genome shotgun (WGS) entry which is preliminary data.</text>
</comment>
<dbReference type="Proteomes" id="UP001580928">
    <property type="component" value="Unassembled WGS sequence"/>
</dbReference>
<dbReference type="SMART" id="SM00855">
    <property type="entry name" value="PGAM"/>
    <property type="match status" value="1"/>
</dbReference>
<keyword evidence="3" id="KW-1185">Reference proteome</keyword>
<dbReference type="EMBL" id="JBBVGT010000003">
    <property type="protein sequence ID" value="MFB5946697.1"/>
    <property type="molecule type" value="Genomic_DNA"/>
</dbReference>
<dbReference type="SUPFAM" id="SSF53254">
    <property type="entry name" value="Phosphoglycerate mutase-like"/>
    <property type="match status" value="1"/>
</dbReference>
<evidence type="ECO:0000313" key="2">
    <source>
        <dbReference type="EMBL" id="MFB5946697.1"/>
    </source>
</evidence>
<protein>
    <submittedName>
        <fullName evidence="2">Histidine phosphatase family protein</fullName>
        <ecNumber evidence="2">3.1.3.-</ecNumber>
    </submittedName>
</protein>
<dbReference type="Gene3D" id="3.40.50.1240">
    <property type="entry name" value="Phosphoglycerate mutase-like"/>
    <property type="match status" value="1"/>
</dbReference>
<reference evidence="2 3" key="1">
    <citation type="submission" date="2024-04" db="EMBL/GenBank/DDBJ databases">
        <title>Albibacterium profundi sp. nov., isolated from sediment of the Challenger Deep of Mariana Trench.</title>
        <authorList>
            <person name="Wang Y."/>
        </authorList>
    </citation>
    <scope>NUCLEOTIDE SEQUENCE [LARGE SCALE GENOMIC DNA]</scope>
    <source>
        <strain evidence="2 3">RHL897</strain>
    </source>
</reference>
<dbReference type="GO" id="GO:0016787">
    <property type="term" value="F:hydrolase activity"/>
    <property type="evidence" value="ECO:0007669"/>
    <property type="project" value="UniProtKB-KW"/>
</dbReference>
<dbReference type="InterPro" id="IPR051695">
    <property type="entry name" value="Phosphoglycerate_Mutase"/>
</dbReference>
<dbReference type="CDD" id="cd07067">
    <property type="entry name" value="HP_PGM_like"/>
    <property type="match status" value="1"/>
</dbReference>
<sequence length="210" mass="24174">MKRTLYIIRHGQTDLNKQGIVQGRGINSPLNEHGRKQAAAFYNYYKDVPFDRIITSSLKRTHQTVQAFIEDGIEWDQHPGLDEISWGIYEGKVHDEVLMADFNRMIECWTNGELDVCVEGGESPNQMKERQEAALKDVLKITKNDSNVLICTHGRAMRMLMCLLTKQPYSAMDSFPHTNTALYKVIYDGKDFHIDEFYNTDHLDALDESV</sequence>
<accession>A0ABV5CGL3</accession>
<dbReference type="InterPro" id="IPR013078">
    <property type="entry name" value="His_Pase_superF_clade-1"/>
</dbReference>
<dbReference type="PANTHER" id="PTHR46517">
    <property type="entry name" value="FRUCTOSE-2,6-BISPHOSPHATASE TIGAR"/>
    <property type="match status" value="1"/>
</dbReference>
<gene>
    <name evidence="2" type="ORF">WKR92_12760</name>
</gene>
<keyword evidence="1 2" id="KW-0378">Hydrolase</keyword>